<sequence>MLGGSCVCLAIDRRKQIARLAPDKRQRVTGHRGSLFLAFLITASSPLETRGKSSNKEPHPEQNPTTTHRDFMPMM</sequence>
<protein>
    <submittedName>
        <fullName evidence="2">Uncharacterized protein</fullName>
    </submittedName>
</protein>
<feature type="non-terminal residue" evidence="2">
    <location>
        <position position="1"/>
    </location>
</feature>
<gene>
    <name evidence="2" type="ORF">HaLaN_14115</name>
</gene>
<reference evidence="2 3" key="1">
    <citation type="submission" date="2020-02" db="EMBL/GenBank/DDBJ databases">
        <title>Draft genome sequence of Haematococcus lacustris strain NIES-144.</title>
        <authorList>
            <person name="Morimoto D."/>
            <person name="Nakagawa S."/>
            <person name="Yoshida T."/>
            <person name="Sawayama S."/>
        </authorList>
    </citation>
    <scope>NUCLEOTIDE SEQUENCE [LARGE SCALE GENOMIC DNA]</scope>
    <source>
        <strain evidence="2 3">NIES-144</strain>
    </source>
</reference>
<feature type="compositionally biased region" description="Basic and acidic residues" evidence="1">
    <location>
        <begin position="49"/>
        <end position="60"/>
    </location>
</feature>
<proteinExistence type="predicted"/>
<keyword evidence="3" id="KW-1185">Reference proteome</keyword>
<feature type="region of interest" description="Disordered" evidence="1">
    <location>
        <begin position="47"/>
        <end position="75"/>
    </location>
</feature>
<name>A0A699ZDR1_HAELA</name>
<dbReference type="AlphaFoldDB" id="A0A699ZDR1"/>
<accession>A0A699ZDR1</accession>
<evidence type="ECO:0000313" key="3">
    <source>
        <dbReference type="Proteomes" id="UP000485058"/>
    </source>
</evidence>
<dbReference type="Proteomes" id="UP000485058">
    <property type="component" value="Unassembled WGS sequence"/>
</dbReference>
<dbReference type="EMBL" id="BLLF01001153">
    <property type="protein sequence ID" value="GFH17469.1"/>
    <property type="molecule type" value="Genomic_DNA"/>
</dbReference>
<evidence type="ECO:0000256" key="1">
    <source>
        <dbReference type="SAM" id="MobiDB-lite"/>
    </source>
</evidence>
<comment type="caution">
    <text evidence="2">The sequence shown here is derived from an EMBL/GenBank/DDBJ whole genome shotgun (WGS) entry which is preliminary data.</text>
</comment>
<evidence type="ECO:0000313" key="2">
    <source>
        <dbReference type="EMBL" id="GFH17469.1"/>
    </source>
</evidence>
<organism evidence="2 3">
    <name type="scientific">Haematococcus lacustris</name>
    <name type="common">Green alga</name>
    <name type="synonym">Haematococcus pluvialis</name>
    <dbReference type="NCBI Taxonomy" id="44745"/>
    <lineage>
        <taxon>Eukaryota</taxon>
        <taxon>Viridiplantae</taxon>
        <taxon>Chlorophyta</taxon>
        <taxon>core chlorophytes</taxon>
        <taxon>Chlorophyceae</taxon>
        <taxon>CS clade</taxon>
        <taxon>Chlamydomonadales</taxon>
        <taxon>Haematococcaceae</taxon>
        <taxon>Haematococcus</taxon>
    </lineage>
</organism>